<protein>
    <submittedName>
        <fullName evidence="6">Endoglucanase E1</fullName>
    </submittedName>
</protein>
<reference evidence="6 7" key="1">
    <citation type="submission" date="2018-05" db="EMBL/GenBank/DDBJ databases">
        <title>Genome sequencing and assembly of the regulated plant pathogen Lachnellula willkommii and related sister species for the development of diagnostic species identification markers.</title>
        <authorList>
            <person name="Giroux E."/>
            <person name="Bilodeau G."/>
        </authorList>
    </citation>
    <scope>NUCLEOTIDE SEQUENCE [LARGE SCALE GENOMIC DNA]</scope>
    <source>
        <strain evidence="6 7">CBS 268.59</strain>
    </source>
</reference>
<keyword evidence="3 4" id="KW-0326">Glycosidase</keyword>
<evidence type="ECO:0000256" key="1">
    <source>
        <dbReference type="ARBA" id="ARBA00005641"/>
    </source>
</evidence>
<dbReference type="OrthoDB" id="442731at2759"/>
<sequence>MITTPLKIRGRDIVDADGKRFKLASVNWYGASDEQFIPGGLDVQHRSSIADAIRRMEFNSVRLPYSDEMVLLNPLIPSELLSANRDLVGSRALDVYEAVVNNLTEAGLAVIINNHITQATWCCGINPCDAGWSNSYLGGLCRVEQTEDQWIENWETAMKPFVDNYRVVGADLRNEVRGLWGTMKWKAWAKAAGRA</sequence>
<evidence type="ECO:0000256" key="3">
    <source>
        <dbReference type="ARBA" id="ARBA00023295"/>
    </source>
</evidence>
<evidence type="ECO:0000256" key="2">
    <source>
        <dbReference type="ARBA" id="ARBA00022801"/>
    </source>
</evidence>
<dbReference type="InterPro" id="IPR001547">
    <property type="entry name" value="Glyco_hydro_5"/>
</dbReference>
<comment type="similarity">
    <text evidence="1 4">Belongs to the glycosyl hydrolase 5 (cellulase A) family.</text>
</comment>
<dbReference type="SUPFAM" id="SSF51445">
    <property type="entry name" value="(Trans)glycosidases"/>
    <property type="match status" value="1"/>
</dbReference>
<dbReference type="PANTHER" id="PTHR31263">
    <property type="entry name" value="CELLULASE FAMILY PROTEIN (AFU_ORTHOLOGUE AFUA_5G14560)"/>
    <property type="match status" value="1"/>
</dbReference>
<dbReference type="AlphaFoldDB" id="A0A8T9C1J0"/>
<accession>A0A8T9C1J0</accession>
<name>A0A8T9C1J0_9HELO</name>
<dbReference type="Proteomes" id="UP000469558">
    <property type="component" value="Unassembled WGS sequence"/>
</dbReference>
<dbReference type="GO" id="GO:0000272">
    <property type="term" value="P:polysaccharide catabolic process"/>
    <property type="evidence" value="ECO:0007669"/>
    <property type="project" value="InterPro"/>
</dbReference>
<dbReference type="InterPro" id="IPR017853">
    <property type="entry name" value="GH"/>
</dbReference>
<organism evidence="6 7">
    <name type="scientific">Lachnellula suecica</name>
    <dbReference type="NCBI Taxonomy" id="602035"/>
    <lineage>
        <taxon>Eukaryota</taxon>
        <taxon>Fungi</taxon>
        <taxon>Dikarya</taxon>
        <taxon>Ascomycota</taxon>
        <taxon>Pezizomycotina</taxon>
        <taxon>Leotiomycetes</taxon>
        <taxon>Helotiales</taxon>
        <taxon>Lachnaceae</taxon>
        <taxon>Lachnellula</taxon>
    </lineage>
</organism>
<dbReference type="GO" id="GO:0004553">
    <property type="term" value="F:hydrolase activity, hydrolyzing O-glycosyl compounds"/>
    <property type="evidence" value="ECO:0007669"/>
    <property type="project" value="InterPro"/>
</dbReference>
<dbReference type="Gene3D" id="3.20.20.80">
    <property type="entry name" value="Glycosidases"/>
    <property type="match status" value="1"/>
</dbReference>
<keyword evidence="2 4" id="KW-0378">Hydrolase</keyword>
<keyword evidence="7" id="KW-1185">Reference proteome</keyword>
<comment type="caution">
    <text evidence="6">The sequence shown here is derived from an EMBL/GenBank/DDBJ whole genome shotgun (WGS) entry which is preliminary data.</text>
</comment>
<evidence type="ECO:0000313" key="7">
    <source>
        <dbReference type="Proteomes" id="UP000469558"/>
    </source>
</evidence>
<evidence type="ECO:0000313" key="6">
    <source>
        <dbReference type="EMBL" id="TVY73315.1"/>
    </source>
</evidence>
<dbReference type="EMBL" id="QGMK01001117">
    <property type="protein sequence ID" value="TVY73315.1"/>
    <property type="molecule type" value="Genomic_DNA"/>
</dbReference>
<evidence type="ECO:0000256" key="4">
    <source>
        <dbReference type="RuleBase" id="RU361153"/>
    </source>
</evidence>
<feature type="domain" description="Glycoside hydrolase family 5" evidence="5">
    <location>
        <begin position="14"/>
        <end position="192"/>
    </location>
</feature>
<dbReference type="PANTHER" id="PTHR31263:SF0">
    <property type="entry name" value="CELLULASE FAMILY PROTEIN (AFU_ORTHOLOGUE AFUA_5G14560)"/>
    <property type="match status" value="1"/>
</dbReference>
<gene>
    <name evidence="6" type="ORF">LSUE1_G008325</name>
</gene>
<dbReference type="Pfam" id="PF00150">
    <property type="entry name" value="Cellulase"/>
    <property type="match status" value="1"/>
</dbReference>
<evidence type="ECO:0000259" key="5">
    <source>
        <dbReference type="Pfam" id="PF00150"/>
    </source>
</evidence>
<proteinExistence type="inferred from homology"/>